<proteinExistence type="predicted"/>
<organism evidence="1 2">
    <name type="scientific">Catharanthus roseus</name>
    <name type="common">Madagascar periwinkle</name>
    <name type="synonym">Vinca rosea</name>
    <dbReference type="NCBI Taxonomy" id="4058"/>
    <lineage>
        <taxon>Eukaryota</taxon>
        <taxon>Viridiplantae</taxon>
        <taxon>Streptophyta</taxon>
        <taxon>Embryophyta</taxon>
        <taxon>Tracheophyta</taxon>
        <taxon>Spermatophyta</taxon>
        <taxon>Magnoliopsida</taxon>
        <taxon>eudicotyledons</taxon>
        <taxon>Gunneridae</taxon>
        <taxon>Pentapetalae</taxon>
        <taxon>asterids</taxon>
        <taxon>lamiids</taxon>
        <taxon>Gentianales</taxon>
        <taxon>Apocynaceae</taxon>
        <taxon>Rauvolfioideae</taxon>
        <taxon>Vinceae</taxon>
        <taxon>Catharanthinae</taxon>
        <taxon>Catharanthus</taxon>
    </lineage>
</organism>
<protein>
    <submittedName>
        <fullName evidence="1">Uncharacterized protein</fullName>
    </submittedName>
</protein>
<keyword evidence="2" id="KW-1185">Reference proteome</keyword>
<evidence type="ECO:0000313" key="1">
    <source>
        <dbReference type="EMBL" id="KAI5655124.1"/>
    </source>
</evidence>
<evidence type="ECO:0000313" key="2">
    <source>
        <dbReference type="Proteomes" id="UP001060085"/>
    </source>
</evidence>
<gene>
    <name evidence="1" type="ORF">M9H77_32311</name>
</gene>
<dbReference type="Proteomes" id="UP001060085">
    <property type="component" value="Linkage Group LG07"/>
</dbReference>
<name>A0ACC0A4K5_CATRO</name>
<reference evidence="2" key="1">
    <citation type="journal article" date="2023" name="Nat. Plants">
        <title>Single-cell RNA sequencing provides a high-resolution roadmap for understanding the multicellular compartmentation of specialized metabolism.</title>
        <authorList>
            <person name="Sun S."/>
            <person name="Shen X."/>
            <person name="Li Y."/>
            <person name="Li Y."/>
            <person name="Wang S."/>
            <person name="Li R."/>
            <person name="Zhang H."/>
            <person name="Shen G."/>
            <person name="Guo B."/>
            <person name="Wei J."/>
            <person name="Xu J."/>
            <person name="St-Pierre B."/>
            <person name="Chen S."/>
            <person name="Sun C."/>
        </authorList>
    </citation>
    <scope>NUCLEOTIDE SEQUENCE [LARGE SCALE GENOMIC DNA]</scope>
</reference>
<accession>A0ACC0A4K5</accession>
<sequence length="141" mass="16171">MDCPPEPNFSQRRRILVIFWLLLMITTTWSRAKGRAIPNLVKVEKAPESTEIKKTEEENVVMEKRVLIGSRPPRCERRCSSCRGPCEAVQVPIVPSNKLIRSQHLLNASPLSIAYYSRGSDISNYKPMCWKCKCGNFMFNP</sequence>
<dbReference type="EMBL" id="CM044707">
    <property type="protein sequence ID" value="KAI5655124.1"/>
    <property type="molecule type" value="Genomic_DNA"/>
</dbReference>
<comment type="caution">
    <text evidence="1">The sequence shown here is derived from an EMBL/GenBank/DDBJ whole genome shotgun (WGS) entry which is preliminary data.</text>
</comment>